<feature type="region of interest" description="Disordered" evidence="1">
    <location>
        <begin position="1"/>
        <end position="45"/>
    </location>
</feature>
<name>A0A8H7BT35_9FUNG</name>
<feature type="compositionally biased region" description="Low complexity" evidence="1">
    <location>
        <begin position="185"/>
        <end position="197"/>
    </location>
</feature>
<evidence type="ECO:0000313" key="2">
    <source>
        <dbReference type="EMBL" id="KAF7726557.1"/>
    </source>
</evidence>
<organism evidence="2 3">
    <name type="scientific">Apophysomyces ossiformis</name>
    <dbReference type="NCBI Taxonomy" id="679940"/>
    <lineage>
        <taxon>Eukaryota</taxon>
        <taxon>Fungi</taxon>
        <taxon>Fungi incertae sedis</taxon>
        <taxon>Mucoromycota</taxon>
        <taxon>Mucoromycotina</taxon>
        <taxon>Mucoromycetes</taxon>
        <taxon>Mucorales</taxon>
        <taxon>Mucorineae</taxon>
        <taxon>Mucoraceae</taxon>
        <taxon>Apophysomyces</taxon>
    </lineage>
</organism>
<protein>
    <submittedName>
        <fullName evidence="2">Uncharacterized protein</fullName>
    </submittedName>
</protein>
<feature type="non-terminal residue" evidence="2">
    <location>
        <position position="288"/>
    </location>
</feature>
<gene>
    <name evidence="2" type="ORF">EC973_008602</name>
</gene>
<keyword evidence="3" id="KW-1185">Reference proteome</keyword>
<dbReference type="AlphaFoldDB" id="A0A8H7BT35"/>
<feature type="compositionally biased region" description="Basic and acidic residues" evidence="1">
    <location>
        <begin position="169"/>
        <end position="179"/>
    </location>
</feature>
<dbReference type="EMBL" id="JABAYA010000076">
    <property type="protein sequence ID" value="KAF7726557.1"/>
    <property type="molecule type" value="Genomic_DNA"/>
</dbReference>
<feature type="region of interest" description="Disordered" evidence="1">
    <location>
        <begin position="169"/>
        <end position="197"/>
    </location>
</feature>
<feature type="compositionally biased region" description="Polar residues" evidence="1">
    <location>
        <begin position="21"/>
        <end position="35"/>
    </location>
</feature>
<evidence type="ECO:0000256" key="1">
    <source>
        <dbReference type="SAM" id="MobiDB-lite"/>
    </source>
</evidence>
<dbReference type="Proteomes" id="UP000605846">
    <property type="component" value="Unassembled WGS sequence"/>
</dbReference>
<sequence>MSESAINWPPENGSRSPRRVSMQSQKYNITGSPRPSHNEAWANEYHRADEDGLRKVSEADISFDAAPSSPFLSDISPIADDLHIHRSVFRDTDGYDQYDDMTVTKSSPRRKSNHDRPRTSTKKTSQQLYEDDPAQAYSCKASPARPSPLENILPDYLLEDNDMSEFHRLSSGEMGDQRHVKSKSPKSSSSRRSSLSAKVAVTPYRDWYDRRNMSRIFRAQRSPAARRSLIQHSVEVHENSGSGLSGSCHSLVQGEKSASFRYLAAFKAALDGNSMDLMGTYTFSLSKQ</sequence>
<feature type="region of interest" description="Disordered" evidence="1">
    <location>
        <begin position="94"/>
        <end position="132"/>
    </location>
</feature>
<proteinExistence type="predicted"/>
<accession>A0A8H7BT35</accession>
<reference evidence="2" key="1">
    <citation type="submission" date="2020-01" db="EMBL/GenBank/DDBJ databases">
        <title>Genome Sequencing of Three Apophysomyces-Like Fungal Strains Confirms a Novel Fungal Genus in the Mucoromycota with divergent Burkholderia-like Endosymbiotic Bacteria.</title>
        <authorList>
            <person name="Stajich J.E."/>
            <person name="Macias A.M."/>
            <person name="Carter-House D."/>
            <person name="Lovett B."/>
            <person name="Kasson L.R."/>
            <person name="Berry K."/>
            <person name="Grigoriev I."/>
            <person name="Chang Y."/>
            <person name="Spatafora J."/>
            <person name="Kasson M.T."/>
        </authorList>
    </citation>
    <scope>NUCLEOTIDE SEQUENCE</scope>
    <source>
        <strain evidence="2">NRRL A-21654</strain>
    </source>
</reference>
<evidence type="ECO:0000313" key="3">
    <source>
        <dbReference type="Proteomes" id="UP000605846"/>
    </source>
</evidence>
<comment type="caution">
    <text evidence="2">The sequence shown here is derived from an EMBL/GenBank/DDBJ whole genome shotgun (WGS) entry which is preliminary data.</text>
</comment>